<evidence type="ECO:0000256" key="1">
    <source>
        <dbReference type="ARBA" id="ARBA00007447"/>
    </source>
</evidence>
<dbReference type="InterPro" id="IPR032799">
    <property type="entry name" value="TAXi_C"/>
</dbReference>
<comment type="similarity">
    <text evidence="1">Belongs to the peptidase A1 family.</text>
</comment>
<dbReference type="PANTHER" id="PTHR47965:SF63">
    <property type="entry name" value="OS01G0937200 PROTEIN"/>
    <property type="match status" value="1"/>
</dbReference>
<dbReference type="EMBL" id="LR862147">
    <property type="protein sequence ID" value="CAD1828407.1"/>
    <property type="molecule type" value="Genomic_DNA"/>
</dbReference>
<dbReference type="InterPro" id="IPR001461">
    <property type="entry name" value="Aspartic_peptidase_A1"/>
</dbReference>
<feature type="region of interest" description="Disordered" evidence="2">
    <location>
        <begin position="1"/>
        <end position="32"/>
    </location>
</feature>
<evidence type="ECO:0000256" key="2">
    <source>
        <dbReference type="SAM" id="MobiDB-lite"/>
    </source>
</evidence>
<dbReference type="PANTHER" id="PTHR47965">
    <property type="entry name" value="ASPARTYL PROTEASE-RELATED"/>
    <property type="match status" value="1"/>
</dbReference>
<feature type="region of interest" description="Disordered" evidence="2">
    <location>
        <begin position="97"/>
        <end position="135"/>
    </location>
</feature>
<dbReference type="SUPFAM" id="SSF50630">
    <property type="entry name" value="Acid proteases"/>
    <property type="match status" value="2"/>
</dbReference>
<dbReference type="Pfam" id="PF14543">
    <property type="entry name" value="TAXi_N"/>
    <property type="match status" value="1"/>
</dbReference>
<name>A0A6V7PBZ9_ANACO</name>
<dbReference type="InterPro" id="IPR021109">
    <property type="entry name" value="Peptidase_aspartic_dom_sf"/>
</dbReference>
<sequence length="423" mass="45427">MIKASLDPEDPGRRRNGFVDPKNATPGRRRAREADGELVLDFELRRELRRNVQGRIPEADNAGCTTSGRGGSRCWSNKRRRQTGRRARRIIPPPYKALVSPITKDPTTSLYTIPSTTGARRSSTSPPPHLCNTSRPPSDLYKPHCNCTAYPVNPVTGLCAPADLTLTTVTANATDGKNPKYSIAFSDFVSSCSIKSLLQSLPASASGVVGLGRSELSLPQQLSTEAKYANKFALCLPGGGIGVAFFGSGLSTCSRPYCQRSSRSRPTHLHSISTGTACGAEHREAVHGASERHIRAVPESVQRGHDGHPADAGDRAVRSLLQQQRAGVDEARIRRAGDRRDAEGGKNWTVFGANSMQQVGAETACLAFVDGGAAAEAAVVIGGFQMEDNFLLFDAENSKLGYSSLLLGRMTTCANFNFTYGFD</sequence>
<reference evidence="5" key="1">
    <citation type="submission" date="2020-07" db="EMBL/GenBank/DDBJ databases">
        <authorList>
            <person name="Lin J."/>
        </authorList>
    </citation>
    <scope>NUCLEOTIDE SEQUENCE</scope>
</reference>
<accession>A0A6V7PBZ9</accession>
<evidence type="ECO:0000313" key="5">
    <source>
        <dbReference type="EMBL" id="CAD1828407.1"/>
    </source>
</evidence>
<feature type="domain" description="Xylanase inhibitor N-terminal" evidence="4">
    <location>
        <begin position="130"/>
        <end position="248"/>
    </location>
</feature>
<dbReference type="GO" id="GO:0006508">
    <property type="term" value="P:proteolysis"/>
    <property type="evidence" value="ECO:0007669"/>
    <property type="project" value="InterPro"/>
</dbReference>
<gene>
    <name evidence="5" type="ORF">CB5_LOCUS11618</name>
</gene>
<feature type="compositionally biased region" description="Polar residues" evidence="2">
    <location>
        <begin position="105"/>
        <end position="124"/>
    </location>
</feature>
<dbReference type="InterPro" id="IPR032861">
    <property type="entry name" value="TAXi_N"/>
</dbReference>
<evidence type="ECO:0000259" key="3">
    <source>
        <dbReference type="Pfam" id="PF14541"/>
    </source>
</evidence>
<dbReference type="GO" id="GO:0004190">
    <property type="term" value="F:aspartic-type endopeptidase activity"/>
    <property type="evidence" value="ECO:0007669"/>
    <property type="project" value="InterPro"/>
</dbReference>
<feature type="compositionally biased region" description="Basic residues" evidence="2">
    <location>
        <begin position="76"/>
        <end position="85"/>
    </location>
</feature>
<protein>
    <recommendedName>
        <fullName evidence="6">Peptidase A1 domain-containing protein</fullName>
    </recommendedName>
</protein>
<proteinExistence type="inferred from homology"/>
<dbReference type="Pfam" id="PF14541">
    <property type="entry name" value="TAXi_C"/>
    <property type="match status" value="1"/>
</dbReference>
<evidence type="ECO:0000259" key="4">
    <source>
        <dbReference type="Pfam" id="PF14543"/>
    </source>
</evidence>
<dbReference type="AlphaFoldDB" id="A0A6V7PBZ9"/>
<feature type="region of interest" description="Disordered" evidence="2">
    <location>
        <begin position="59"/>
        <end position="85"/>
    </location>
</feature>
<evidence type="ECO:0008006" key="6">
    <source>
        <dbReference type="Google" id="ProtNLM"/>
    </source>
</evidence>
<dbReference type="Gene3D" id="2.40.70.10">
    <property type="entry name" value="Acid Proteases"/>
    <property type="match status" value="2"/>
</dbReference>
<feature type="domain" description="Xylanase inhibitor C-terminal" evidence="3">
    <location>
        <begin position="343"/>
        <end position="403"/>
    </location>
</feature>
<organism evidence="5">
    <name type="scientific">Ananas comosus var. bracteatus</name>
    <name type="common">red pineapple</name>
    <dbReference type="NCBI Taxonomy" id="296719"/>
    <lineage>
        <taxon>Eukaryota</taxon>
        <taxon>Viridiplantae</taxon>
        <taxon>Streptophyta</taxon>
        <taxon>Embryophyta</taxon>
        <taxon>Tracheophyta</taxon>
        <taxon>Spermatophyta</taxon>
        <taxon>Magnoliopsida</taxon>
        <taxon>Liliopsida</taxon>
        <taxon>Poales</taxon>
        <taxon>Bromeliaceae</taxon>
        <taxon>Bromelioideae</taxon>
        <taxon>Ananas</taxon>
    </lineage>
</organism>